<name>A0A4R0RD04_9APHY</name>
<evidence type="ECO:0000313" key="4">
    <source>
        <dbReference type="EMBL" id="TCD64573.1"/>
    </source>
</evidence>
<evidence type="ECO:0000256" key="2">
    <source>
        <dbReference type="SAM" id="Phobius"/>
    </source>
</evidence>
<keyword evidence="2" id="KW-0472">Membrane</keyword>
<organism evidence="4 5">
    <name type="scientific">Steccherinum ochraceum</name>
    <dbReference type="NCBI Taxonomy" id="92696"/>
    <lineage>
        <taxon>Eukaryota</taxon>
        <taxon>Fungi</taxon>
        <taxon>Dikarya</taxon>
        <taxon>Basidiomycota</taxon>
        <taxon>Agaricomycotina</taxon>
        <taxon>Agaricomycetes</taxon>
        <taxon>Polyporales</taxon>
        <taxon>Steccherinaceae</taxon>
        <taxon>Steccherinum</taxon>
    </lineage>
</organism>
<feature type="transmembrane region" description="Helical" evidence="2">
    <location>
        <begin position="28"/>
        <end position="48"/>
    </location>
</feature>
<sequence length="376" mass="41689">MSQVAPNTTLIPLNAIIPKYNDPIFPNSVTLVFAIISTLFCYDFVLTIPDEVRLVWNQKLSGASVLFLVNRYLVAAITVITGYLNLTVTGTCINASILSITWQFVIITFIAVRVYAIWNGDWRVFAVVFTAGLAMPVEALYFLISQHRPPVSEAVRKLPLFAVSLTSIIAVDAVALALTWVKTASLVRLMAKVEVKLTLTTMLLRDGTVYFCVLIVMKVLFLFFFRVGDEISDFAAMQLYSIMTSHFILNLRGIYSQPTSDTPSSWTNMSFARNLGGPLDLGSSSDDHSNFPDSGTWNPSGPQNVSAEPLLLGLQRARAISPALSLQLPSYTRRSVDLRGTRHMRFQSLQVSVVAHHSDDRNSPEKPELKETLSMC</sequence>
<protein>
    <recommendedName>
        <fullName evidence="3">DUF6533 domain-containing protein</fullName>
    </recommendedName>
</protein>
<dbReference type="InterPro" id="IPR045340">
    <property type="entry name" value="DUF6533"/>
</dbReference>
<feature type="transmembrane region" description="Helical" evidence="2">
    <location>
        <begin position="124"/>
        <end position="144"/>
    </location>
</feature>
<evidence type="ECO:0000256" key="1">
    <source>
        <dbReference type="SAM" id="MobiDB-lite"/>
    </source>
</evidence>
<gene>
    <name evidence="4" type="ORF">EIP91_003900</name>
</gene>
<feature type="transmembrane region" description="Helical" evidence="2">
    <location>
        <begin position="60"/>
        <end position="84"/>
    </location>
</feature>
<accession>A0A4R0RD04</accession>
<dbReference type="Proteomes" id="UP000292702">
    <property type="component" value="Unassembled WGS sequence"/>
</dbReference>
<reference evidence="4 5" key="1">
    <citation type="submission" date="2018-11" db="EMBL/GenBank/DDBJ databases">
        <title>Genome assembly of Steccherinum ochraceum LE-BIN_3174, the white-rot fungus of the Steccherinaceae family (The Residual Polyporoid clade, Polyporales, Basidiomycota).</title>
        <authorList>
            <person name="Fedorova T.V."/>
            <person name="Glazunova O.A."/>
            <person name="Landesman E.O."/>
            <person name="Moiseenko K.V."/>
            <person name="Psurtseva N.V."/>
            <person name="Savinova O.S."/>
            <person name="Shakhova N.V."/>
            <person name="Tyazhelova T.V."/>
            <person name="Vasina D.V."/>
        </authorList>
    </citation>
    <scope>NUCLEOTIDE SEQUENCE [LARGE SCALE GENOMIC DNA]</scope>
    <source>
        <strain evidence="4 5">LE-BIN_3174</strain>
    </source>
</reference>
<dbReference type="AlphaFoldDB" id="A0A4R0RD04"/>
<comment type="caution">
    <text evidence="4">The sequence shown here is derived from an EMBL/GenBank/DDBJ whole genome shotgun (WGS) entry which is preliminary data.</text>
</comment>
<feature type="transmembrane region" description="Helical" evidence="2">
    <location>
        <begin position="96"/>
        <end position="117"/>
    </location>
</feature>
<dbReference type="OrthoDB" id="2804045at2759"/>
<keyword evidence="5" id="KW-1185">Reference proteome</keyword>
<evidence type="ECO:0000313" key="5">
    <source>
        <dbReference type="Proteomes" id="UP000292702"/>
    </source>
</evidence>
<proteinExistence type="predicted"/>
<feature type="transmembrane region" description="Helical" evidence="2">
    <location>
        <begin position="160"/>
        <end position="181"/>
    </location>
</feature>
<feature type="compositionally biased region" description="Basic and acidic residues" evidence="1">
    <location>
        <begin position="356"/>
        <end position="376"/>
    </location>
</feature>
<dbReference type="EMBL" id="RWJN01000228">
    <property type="protein sequence ID" value="TCD64573.1"/>
    <property type="molecule type" value="Genomic_DNA"/>
</dbReference>
<feature type="region of interest" description="Disordered" evidence="1">
    <location>
        <begin position="355"/>
        <end position="376"/>
    </location>
</feature>
<dbReference type="Pfam" id="PF20151">
    <property type="entry name" value="DUF6533"/>
    <property type="match status" value="1"/>
</dbReference>
<feature type="transmembrane region" description="Helical" evidence="2">
    <location>
        <begin position="202"/>
        <end position="225"/>
    </location>
</feature>
<feature type="domain" description="DUF6533" evidence="3">
    <location>
        <begin position="37"/>
        <end position="74"/>
    </location>
</feature>
<keyword evidence="2" id="KW-0812">Transmembrane</keyword>
<keyword evidence="2" id="KW-1133">Transmembrane helix</keyword>
<evidence type="ECO:0000259" key="3">
    <source>
        <dbReference type="Pfam" id="PF20151"/>
    </source>
</evidence>